<dbReference type="PANTHER" id="PTHR43818">
    <property type="entry name" value="BCDNA.GH03377"/>
    <property type="match status" value="1"/>
</dbReference>
<dbReference type="InterPro" id="IPR055170">
    <property type="entry name" value="GFO_IDH_MocA-like_dom"/>
</dbReference>
<dbReference type="Pfam" id="PF01408">
    <property type="entry name" value="GFO_IDH_MocA"/>
    <property type="match status" value="1"/>
</dbReference>
<evidence type="ECO:0000313" key="6">
    <source>
        <dbReference type="Proteomes" id="UP001214553"/>
    </source>
</evidence>
<organism evidence="5 6">
    <name type="scientific">Microbacterium horticulturae</name>
    <dbReference type="NCBI Taxonomy" id="3028316"/>
    <lineage>
        <taxon>Bacteria</taxon>
        <taxon>Bacillati</taxon>
        <taxon>Actinomycetota</taxon>
        <taxon>Actinomycetes</taxon>
        <taxon>Micrococcales</taxon>
        <taxon>Microbacteriaceae</taxon>
        <taxon>Microbacterium</taxon>
    </lineage>
</organism>
<evidence type="ECO:0000256" key="2">
    <source>
        <dbReference type="ARBA" id="ARBA00023027"/>
    </source>
</evidence>
<name>A0ABY8BW58_9MICO</name>
<accession>A0ABY8BW58</accession>
<dbReference type="PANTHER" id="PTHR43818:SF11">
    <property type="entry name" value="BCDNA.GH03377"/>
    <property type="match status" value="1"/>
</dbReference>
<dbReference type="InterPro" id="IPR036291">
    <property type="entry name" value="NAD(P)-bd_dom_sf"/>
</dbReference>
<protein>
    <submittedName>
        <fullName evidence="5">Gfo/Idh/MocA family oxidoreductase</fullName>
    </submittedName>
</protein>
<dbReference type="RefSeq" id="WP_275277732.1">
    <property type="nucleotide sequence ID" value="NZ_CP119108.1"/>
</dbReference>
<evidence type="ECO:0000259" key="3">
    <source>
        <dbReference type="Pfam" id="PF01408"/>
    </source>
</evidence>
<dbReference type="SUPFAM" id="SSF55347">
    <property type="entry name" value="Glyceraldehyde-3-phosphate dehydrogenase-like, C-terminal domain"/>
    <property type="match status" value="1"/>
</dbReference>
<sequence length="402" mass="43072">MSDGNGARRPLRVAMIGYGFMGATHSVGWRQAPHVFDLPEGVEMAVLVGRRPDAVADAAAHWGWAESATDWREVIGRPDIDIVDIVTPGDAHAEIAIAALDAGKHVLCEKPLANSVAEAEAMLAAAERAAGRGAKAMVGFTYRRVPAVTFLRDLIAQGAVGTVQQVRAAYRQDWLVDPQAPMAWRLQKEHAGSGALGDIGAHIIDMTQFVTGQRVEAVSGTVETIVTQRPRAAAASGFTGTAGEGYDEVTVDDAAIFTGRLSGGALVSFEATRFATGRKNALTIEVSGDRGALVFDLEDLNSLQFYDRTAPADRQGFTKILVTEPQHPYLSSWWPAGHMLGYEHGFVHQVVDLVQAIHDDRQPHPSFAEGLSVQRVLAAVERSAANDSAWERTEVPALATGH</sequence>
<keyword evidence="2" id="KW-0520">NAD</keyword>
<keyword evidence="1" id="KW-0560">Oxidoreductase</keyword>
<evidence type="ECO:0000313" key="5">
    <source>
        <dbReference type="EMBL" id="WEG08404.1"/>
    </source>
</evidence>
<dbReference type="Pfam" id="PF22725">
    <property type="entry name" value="GFO_IDH_MocA_C3"/>
    <property type="match status" value="1"/>
</dbReference>
<reference evidence="5 6" key="1">
    <citation type="submission" date="2023-03" db="EMBL/GenBank/DDBJ databases">
        <title>Genome sequence of Microbacterium sp. KACC 23027.</title>
        <authorList>
            <person name="Kim S."/>
            <person name="Heo J."/>
            <person name="Kwon S.-W."/>
        </authorList>
    </citation>
    <scope>NUCLEOTIDE SEQUENCE [LARGE SCALE GENOMIC DNA]</scope>
    <source>
        <strain evidence="5 6">KACC 23027</strain>
    </source>
</reference>
<evidence type="ECO:0000259" key="4">
    <source>
        <dbReference type="Pfam" id="PF22725"/>
    </source>
</evidence>
<evidence type="ECO:0000256" key="1">
    <source>
        <dbReference type="ARBA" id="ARBA00023002"/>
    </source>
</evidence>
<feature type="domain" description="Gfo/Idh/MocA-like oxidoreductase N-terminal" evidence="3">
    <location>
        <begin position="11"/>
        <end position="129"/>
    </location>
</feature>
<dbReference type="Proteomes" id="UP001214553">
    <property type="component" value="Chromosome"/>
</dbReference>
<keyword evidence="6" id="KW-1185">Reference proteome</keyword>
<dbReference type="Gene3D" id="3.30.360.10">
    <property type="entry name" value="Dihydrodipicolinate Reductase, domain 2"/>
    <property type="match status" value="1"/>
</dbReference>
<feature type="domain" description="GFO/IDH/MocA-like oxidoreductase" evidence="4">
    <location>
        <begin position="151"/>
        <end position="293"/>
    </location>
</feature>
<dbReference type="InterPro" id="IPR050463">
    <property type="entry name" value="Gfo/Idh/MocA_oxidrdct_glycsds"/>
</dbReference>
<gene>
    <name evidence="5" type="ORF">PU630_14330</name>
</gene>
<dbReference type="SUPFAM" id="SSF51735">
    <property type="entry name" value="NAD(P)-binding Rossmann-fold domains"/>
    <property type="match status" value="1"/>
</dbReference>
<proteinExistence type="predicted"/>
<dbReference type="EMBL" id="CP119108">
    <property type="protein sequence ID" value="WEG08404.1"/>
    <property type="molecule type" value="Genomic_DNA"/>
</dbReference>
<dbReference type="Gene3D" id="3.40.50.720">
    <property type="entry name" value="NAD(P)-binding Rossmann-like Domain"/>
    <property type="match status" value="1"/>
</dbReference>
<dbReference type="InterPro" id="IPR000683">
    <property type="entry name" value="Gfo/Idh/MocA-like_OxRdtase_N"/>
</dbReference>